<dbReference type="EMBL" id="GBXM01028952">
    <property type="protein sequence ID" value="JAH79625.1"/>
    <property type="molecule type" value="Transcribed_RNA"/>
</dbReference>
<protein>
    <submittedName>
        <fullName evidence="1">Uncharacterized protein</fullName>
    </submittedName>
</protein>
<reference evidence="1" key="2">
    <citation type="journal article" date="2015" name="Fish Shellfish Immunol.">
        <title>Early steps in the European eel (Anguilla anguilla)-Vibrio vulnificus interaction in the gills: Role of the RtxA13 toxin.</title>
        <authorList>
            <person name="Callol A."/>
            <person name="Pajuelo D."/>
            <person name="Ebbesson L."/>
            <person name="Teles M."/>
            <person name="MacKenzie S."/>
            <person name="Amaro C."/>
        </authorList>
    </citation>
    <scope>NUCLEOTIDE SEQUENCE</scope>
</reference>
<proteinExistence type="predicted"/>
<organism evidence="1">
    <name type="scientific">Anguilla anguilla</name>
    <name type="common">European freshwater eel</name>
    <name type="synonym">Muraena anguilla</name>
    <dbReference type="NCBI Taxonomy" id="7936"/>
    <lineage>
        <taxon>Eukaryota</taxon>
        <taxon>Metazoa</taxon>
        <taxon>Chordata</taxon>
        <taxon>Craniata</taxon>
        <taxon>Vertebrata</taxon>
        <taxon>Euteleostomi</taxon>
        <taxon>Actinopterygii</taxon>
        <taxon>Neopterygii</taxon>
        <taxon>Teleostei</taxon>
        <taxon>Anguilliformes</taxon>
        <taxon>Anguillidae</taxon>
        <taxon>Anguilla</taxon>
    </lineage>
</organism>
<reference evidence="1" key="1">
    <citation type="submission" date="2014-11" db="EMBL/GenBank/DDBJ databases">
        <authorList>
            <person name="Amaro Gonzalez C."/>
        </authorList>
    </citation>
    <scope>NUCLEOTIDE SEQUENCE</scope>
</reference>
<dbReference type="AlphaFoldDB" id="A0A0E9VQF0"/>
<evidence type="ECO:0000313" key="1">
    <source>
        <dbReference type="EMBL" id="JAH79625.1"/>
    </source>
</evidence>
<accession>A0A0E9VQF0</accession>
<sequence length="55" mass="6498">MYTNDKINKVYISEPGFYIRVNSINPYVFSWKPMCTNAKINKVYISEDGLYVRVN</sequence>
<name>A0A0E9VQF0_ANGAN</name>